<name>A0ABU7XG87_9HYPH</name>
<organism evidence="6 7">
    <name type="scientific">Methylocystis borbori</name>
    <dbReference type="NCBI Taxonomy" id="3118750"/>
    <lineage>
        <taxon>Bacteria</taxon>
        <taxon>Pseudomonadati</taxon>
        <taxon>Pseudomonadota</taxon>
        <taxon>Alphaproteobacteria</taxon>
        <taxon>Hyphomicrobiales</taxon>
        <taxon>Methylocystaceae</taxon>
        <taxon>Methylocystis</taxon>
    </lineage>
</organism>
<feature type="DNA-binding region" description="H-T-H motif" evidence="4">
    <location>
        <begin position="31"/>
        <end position="50"/>
    </location>
</feature>
<keyword evidence="1" id="KW-0805">Transcription regulation</keyword>
<dbReference type="EMBL" id="JAZHYN010000017">
    <property type="protein sequence ID" value="MEF3366391.1"/>
    <property type="molecule type" value="Genomic_DNA"/>
</dbReference>
<evidence type="ECO:0000256" key="3">
    <source>
        <dbReference type="ARBA" id="ARBA00023163"/>
    </source>
</evidence>
<keyword evidence="7" id="KW-1185">Reference proteome</keyword>
<sequence>MSDRNATDATKKRLLDHGVALMLRNGYHGTGLAEVLAAAKVPKGSFYYYFPSKEEFGAQAVEHYIAPFIRRLSEHLAAADRGGLDALAAYFNEMIGELEANDFAGGCLLGNLMGEIGGGSASAREALKRAVDRYRDLLAKGLARAQAEGAARQDREARALADMLVDGWQGALLRMKVERSAAPLRAFVDEMLLGYCRA</sequence>
<evidence type="ECO:0000259" key="5">
    <source>
        <dbReference type="PROSITE" id="PS50977"/>
    </source>
</evidence>
<dbReference type="PROSITE" id="PS50977">
    <property type="entry name" value="HTH_TETR_2"/>
    <property type="match status" value="1"/>
</dbReference>
<evidence type="ECO:0000313" key="7">
    <source>
        <dbReference type="Proteomes" id="UP001350748"/>
    </source>
</evidence>
<dbReference type="InterPro" id="IPR009057">
    <property type="entry name" value="Homeodomain-like_sf"/>
</dbReference>
<dbReference type="PANTHER" id="PTHR47506:SF6">
    <property type="entry name" value="HTH-TYPE TRANSCRIPTIONAL REPRESSOR NEMR"/>
    <property type="match status" value="1"/>
</dbReference>
<comment type="caution">
    <text evidence="6">The sequence shown here is derived from an EMBL/GenBank/DDBJ whole genome shotgun (WGS) entry which is preliminary data.</text>
</comment>
<evidence type="ECO:0000313" key="6">
    <source>
        <dbReference type="EMBL" id="MEF3366391.1"/>
    </source>
</evidence>
<dbReference type="PANTHER" id="PTHR47506">
    <property type="entry name" value="TRANSCRIPTIONAL REGULATORY PROTEIN"/>
    <property type="match status" value="1"/>
</dbReference>
<dbReference type="SUPFAM" id="SSF48498">
    <property type="entry name" value="Tetracyclin repressor-like, C-terminal domain"/>
    <property type="match status" value="1"/>
</dbReference>
<dbReference type="Gene3D" id="1.10.357.10">
    <property type="entry name" value="Tetracycline Repressor, domain 2"/>
    <property type="match status" value="1"/>
</dbReference>
<accession>A0ABU7XG87</accession>
<evidence type="ECO:0000256" key="2">
    <source>
        <dbReference type="ARBA" id="ARBA00023125"/>
    </source>
</evidence>
<gene>
    <name evidence="6" type="ORF">V3H18_07575</name>
</gene>
<evidence type="ECO:0000256" key="4">
    <source>
        <dbReference type="PROSITE-ProRule" id="PRU00335"/>
    </source>
</evidence>
<dbReference type="SUPFAM" id="SSF46689">
    <property type="entry name" value="Homeodomain-like"/>
    <property type="match status" value="1"/>
</dbReference>
<dbReference type="InterPro" id="IPR036271">
    <property type="entry name" value="Tet_transcr_reg_TetR-rel_C_sf"/>
</dbReference>
<dbReference type="InterPro" id="IPR001647">
    <property type="entry name" value="HTH_TetR"/>
</dbReference>
<dbReference type="InterPro" id="IPR011075">
    <property type="entry name" value="TetR_C"/>
</dbReference>
<proteinExistence type="predicted"/>
<dbReference type="Proteomes" id="UP001350748">
    <property type="component" value="Unassembled WGS sequence"/>
</dbReference>
<feature type="domain" description="HTH tetR-type" evidence="5">
    <location>
        <begin position="8"/>
        <end position="68"/>
    </location>
</feature>
<dbReference type="RefSeq" id="WP_332081401.1">
    <property type="nucleotide sequence ID" value="NZ_JAZHYN010000017.1"/>
</dbReference>
<keyword evidence="3" id="KW-0804">Transcription</keyword>
<dbReference type="Pfam" id="PF00440">
    <property type="entry name" value="TetR_N"/>
    <property type="match status" value="1"/>
</dbReference>
<keyword evidence="2 4" id="KW-0238">DNA-binding</keyword>
<reference evidence="6 7" key="1">
    <citation type="submission" date="2024-02" db="EMBL/GenBank/DDBJ databases">
        <authorList>
            <person name="Grouzdev D."/>
        </authorList>
    </citation>
    <scope>NUCLEOTIDE SEQUENCE [LARGE SCALE GENOMIC DNA]</scope>
    <source>
        <strain evidence="6 7">9N</strain>
    </source>
</reference>
<dbReference type="Pfam" id="PF16925">
    <property type="entry name" value="TetR_C_13"/>
    <property type="match status" value="1"/>
</dbReference>
<evidence type="ECO:0000256" key="1">
    <source>
        <dbReference type="ARBA" id="ARBA00023015"/>
    </source>
</evidence>
<protein>
    <submittedName>
        <fullName evidence="6">TetR family transcriptional regulator C-terminal domain-containing protein</fullName>
    </submittedName>
</protein>